<reference evidence="3 4" key="1">
    <citation type="submission" date="2014-02" db="EMBL/GenBank/DDBJ databases">
        <title>The genome sequence of Colletotrichum simmondsii CBS122122.</title>
        <authorList>
            <person name="Baroncelli R."/>
            <person name="Thon M.R."/>
        </authorList>
    </citation>
    <scope>NUCLEOTIDE SEQUENCE [LARGE SCALE GENOMIC DNA]</scope>
    <source>
        <strain evidence="3 4">CBS122122</strain>
    </source>
</reference>
<dbReference type="EMBL" id="JFBX01000788">
    <property type="protein sequence ID" value="KXH28205.1"/>
    <property type="molecule type" value="Genomic_DNA"/>
</dbReference>
<evidence type="ECO:0000313" key="3">
    <source>
        <dbReference type="EMBL" id="KXH28205.1"/>
    </source>
</evidence>
<feature type="region of interest" description="Disordered" evidence="1">
    <location>
        <begin position="23"/>
        <end position="47"/>
    </location>
</feature>
<feature type="compositionally biased region" description="Basic and acidic residues" evidence="1">
    <location>
        <begin position="278"/>
        <end position="311"/>
    </location>
</feature>
<dbReference type="Proteomes" id="UP000070328">
    <property type="component" value="Unassembled WGS sequence"/>
</dbReference>
<evidence type="ECO:0000259" key="2">
    <source>
        <dbReference type="Pfam" id="PF25534"/>
    </source>
</evidence>
<proteinExistence type="predicted"/>
<name>A0A135RWY0_9PEZI</name>
<gene>
    <name evidence="3" type="ORF">CSIM01_12902</name>
</gene>
<dbReference type="PANTHER" id="PTHR36223">
    <property type="entry name" value="BETA-LACTAMASE-TYPE TRANSPEPTIDASE FOLD DOMAIN CONTAINING PROTEIN"/>
    <property type="match status" value="1"/>
</dbReference>
<dbReference type="InterPro" id="IPR057678">
    <property type="entry name" value="DUF7918"/>
</dbReference>
<sequence>MAVIDGLPEIKVSIRINGFEEDCIEYDDPDPPKSASSRGSATHSTSKVIESQVDTRFSIHYEIQNRQAWINGQDHLALSVYIDGQCIGTHYRGPNELVNQTIVSTTGSYRDRFSKPGKEIRRHFKFASIKTVEESNEQLSGDKIIAEHLGIIEVAVFRVKFEGHKPRTSSQLRRENIGIVSEIALKGKNIPHSTSFIEGIELDARKTKRIFKNRDKSQKIARFFFRYKPKASLQIDGIIPRDPSPDHSPEPSPPPPPQTVANLPLAEIMRLAQERLEQLEPQVKREPGTSVKREADGETDSRPRKIYKVDADGTIDLSDD</sequence>
<protein>
    <recommendedName>
        <fullName evidence="2">DUF7918 domain-containing protein</fullName>
    </recommendedName>
</protein>
<dbReference type="Pfam" id="PF25534">
    <property type="entry name" value="DUF7918"/>
    <property type="match status" value="1"/>
</dbReference>
<evidence type="ECO:0000256" key="1">
    <source>
        <dbReference type="SAM" id="MobiDB-lite"/>
    </source>
</evidence>
<dbReference type="OrthoDB" id="3364132at2759"/>
<evidence type="ECO:0000313" key="4">
    <source>
        <dbReference type="Proteomes" id="UP000070328"/>
    </source>
</evidence>
<dbReference type="AlphaFoldDB" id="A0A135RWY0"/>
<comment type="caution">
    <text evidence="3">The sequence shown here is derived from an EMBL/GenBank/DDBJ whole genome shotgun (WGS) entry which is preliminary data.</text>
</comment>
<feature type="compositionally biased region" description="Polar residues" evidence="1">
    <location>
        <begin position="34"/>
        <end position="47"/>
    </location>
</feature>
<feature type="region of interest" description="Disordered" evidence="1">
    <location>
        <begin position="235"/>
        <end position="261"/>
    </location>
</feature>
<dbReference type="PANTHER" id="PTHR36223:SF1">
    <property type="entry name" value="TRANSCRIPTION ELONGATION FACTOR EAF N-TERMINAL DOMAIN-CONTAINING PROTEIN"/>
    <property type="match status" value="1"/>
</dbReference>
<accession>A0A135RWY0</accession>
<feature type="domain" description="DUF7918" evidence="2">
    <location>
        <begin position="10"/>
        <end position="242"/>
    </location>
</feature>
<feature type="region of interest" description="Disordered" evidence="1">
    <location>
        <begin position="278"/>
        <end position="320"/>
    </location>
</feature>
<organism evidence="3 4">
    <name type="scientific">Colletotrichum simmondsii</name>
    <dbReference type="NCBI Taxonomy" id="703756"/>
    <lineage>
        <taxon>Eukaryota</taxon>
        <taxon>Fungi</taxon>
        <taxon>Dikarya</taxon>
        <taxon>Ascomycota</taxon>
        <taxon>Pezizomycotina</taxon>
        <taxon>Sordariomycetes</taxon>
        <taxon>Hypocreomycetidae</taxon>
        <taxon>Glomerellales</taxon>
        <taxon>Glomerellaceae</taxon>
        <taxon>Colletotrichum</taxon>
        <taxon>Colletotrichum acutatum species complex</taxon>
    </lineage>
</organism>
<keyword evidence="4" id="KW-1185">Reference proteome</keyword>